<keyword evidence="3" id="KW-0472">Membrane</keyword>
<sequence length="2279" mass="232809">MQGRARGVVSRRFGALDWRRRIVVALCMSLAANGVVAVTAFASPNRPGAPLRQGVAADFGSAAASSPDIAVSGSGDGHGYHLQVSREKSGFSWRDLAVLHPGGLDESSWTGYQCVSGDGRYAAVTVAPLSAANSTAGRGHGAFAYAVDLDTGRVRAVASGVALAYHSPGCGTGDEAEFTVALGADQQTTEIVSASLASGTVDRTSRVAGQLTSVVPTVQGVIGVLGDRLVSVPESGPRAGLPLTVAAVPGQAYDLRPAADGGVDFLVTAPGSGTARVEHESNGAVTEAGSGSTSRLKLFAGRGGHTVVTGADRVGAGALVRPVDTKSITDPLTVSLDGDAVFGPQRTAAGPDPTVLAARTGRLVKQSSDDTAGTAATTATSAVVPDGVNRNALDSELPAAAVPAQSRPVSGPGGAAAPAGVPQTPACSVPRNSPVFQVAQPGSSQIDWAVQMAEQNLLTGSAYARPANYGNLGLASYSPNGDFAAVPLSHPSTGTWNTVPRSVFEAIMAQESNWDQASWHALPGLAGNPVIADYYGAGGTIDTINYPGADCGYGISQVTTGMFANQTGQQYSAHGQWKIAVDYQENIAAGLQILERTWNSLYSAGITANGGDPRFLENWYFAIWAYNTGVQPDAKHGNTTGCTPGPACAGPDGTWGLGWANNPANPNFPPGRAPYLAYTYGDAAHPADWPYQERVLGWMGTPLVRMGTHAYAQAAFNGGSNWLNIPAFGTFCTTADNRCTPGAAGQSGTCTLADFECWWHTPVTWVPTCPTTCSTSAYAVGSGSTEPPVTDPHPPVCSLDTSVVPTTSNGPPVIVAAQVGLAAGRTPLNVVGCPAASNWSNGGAFTMAYGTNANGDPTGSVDTHELGAGFGGYLMFDHTQNGTEAAVMNTGTWAPTLPSLQYYKVKLHIPATGARATDVVYVVNPGGGASPWRIRVNQAWGSDQWVTIGTFAMSPGATVQLSNQSSMTPGGYDVGYDAIAFLPQGGTPGTPIGGPPGISDAPTGSNPAWIQCGCATRTAGDPVDTATGYYGETVTDLSTPGRGMPLSFTRTYSSALADPAGPNGGNALDGPFGHGWTFSYNLSAATDGTTGNVTIRQEDGSRVTFVKTSAGYTPSAPRYDATLTAAGSSYTLTRKGKQIYTFDIATGHLAAETDLAGAHATTPYATTLAYSGGQLSTVTDPAGHVYTLGWSGGHVTSLADSAGRQVTYAYDGSGDLTDVYGVGTTRAPTLHDDDHTVYGYNTASHLLTSWRQAKYYGDTTTSPAPVMSMVYDTSERVVNQTDQTGHTTIFTYGPAGSPSLAAGQTLVTDPAGHQVLDTYQNGLLVSETKGYGSATPGTTSYTYDPVSLGVTTATDPLGNVQTFAYDEHGNRISASNGLGNTSAYTYDALDDLTSAIDPLGVLTTYGYDQAGHIAVSGGTNGGALTFGLPTGISVTQPQQSAEIVDSNPVSPPLRTTAFYYDDAAHPGDETRVTDADGNTSSATFDTYGEAVSRTDAAGDVARYGYDTGTGRLTSAVTPDGTAAGTAPGCTPPARGCTAYAYDAWGHVVRTTDPLGRSASAGYDADGNRSSSTDGNGRQTTFLYDPANRLTVTTGADGTRTRSDYNPDGTTADTVDANNAKTVFGYDSRGHQTSRTDPDNRSTTYTYDADGHPRTGVDAAGRTVTDGYDAAGRLTSLTYSDGVTPNVAYRYNSGGARTAMTDGTGTTAWSYDAFGEIVSKTDGAGASIGYGYDNDGRQTSIVYPGGPSQTVLQAFDKAGRQTAVTDWNNARTQFGYDNDGNLTSTAYPNGDTVTNTVDDAGRTAGTVLTNATGTLAALAYTRDGAGQLLTSTPTGLPDTAQTFGYTATEQLKSVSGTNPSSYGYDPAGNPTTVAGSAQGFDAASQLCWTLPGTATSSAPCTSAPTGATTYTYNTPGDRTNAQPASGTGSTYTYDQANRLTGFTGPAGSATYTYDGAGLRAGTSAGGVTTKFTWNDAETAGLLSDGTTSYVYGPGGAVEQLAGSTSYWYLRDSLGSTKELLNASGAVSAAFGYDSYGRITSASGPATTPLTFTGGYQDAESGLVYLQARYYDPATAQFLTRDPAIDFSRSAYGYAQDNPGNVTDRSGLCWPLCTIVIGAVLGAVGGAAGGIVNGVINGNLNLKDVMIDSVTGAVAGGASGLCGPECGIGATAMTDAAANGVGSFASSVFTQANDNGWGHVDYAHAGIQGLIGAGVGFGGGGYGATMASNVESEFGSMVLSNGMADFFATGISGLDPLGLISNPPPSFSSSGAGCASGPATA</sequence>
<dbReference type="InterPro" id="IPR023346">
    <property type="entry name" value="Lysozyme-like_dom_sf"/>
</dbReference>
<keyword evidence="3" id="KW-0812">Transmembrane</keyword>
<protein>
    <submittedName>
        <fullName evidence="7">RHS repeat-associated core domain-containing protein</fullName>
    </submittedName>
</protein>
<dbReference type="InterPro" id="IPR006530">
    <property type="entry name" value="YD"/>
</dbReference>
<feature type="compositionally biased region" description="Polar residues" evidence="2">
    <location>
        <begin position="1567"/>
        <end position="1581"/>
    </location>
</feature>
<feature type="domain" description="Teneurin-like YD-shell" evidence="5">
    <location>
        <begin position="1985"/>
        <end position="2085"/>
    </location>
</feature>
<dbReference type="NCBIfam" id="TIGR01643">
    <property type="entry name" value="YD_repeat_2x"/>
    <property type="match status" value="6"/>
</dbReference>
<dbReference type="PANTHER" id="PTHR32305:SF15">
    <property type="entry name" value="PROTEIN RHSA-RELATED"/>
    <property type="match status" value="1"/>
</dbReference>
<dbReference type="InterPro" id="IPR031325">
    <property type="entry name" value="RHS_repeat"/>
</dbReference>
<dbReference type="RefSeq" id="WP_344462306.1">
    <property type="nucleotide sequence ID" value="NZ_BAAANT010000006.1"/>
</dbReference>
<dbReference type="Pfam" id="PF25023">
    <property type="entry name" value="TEN_YD-shell"/>
    <property type="match status" value="2"/>
</dbReference>
<keyword evidence="3" id="KW-1133">Transmembrane helix</keyword>
<comment type="caution">
    <text evidence="7">The sequence shown here is derived from an EMBL/GenBank/DDBJ whole genome shotgun (WGS) entry which is preliminary data.</text>
</comment>
<accession>A0ABP5KZ50</accession>
<proteinExistence type="predicted"/>
<dbReference type="NCBIfam" id="TIGR03696">
    <property type="entry name" value="Rhs_assc_core"/>
    <property type="match status" value="1"/>
</dbReference>
<feature type="region of interest" description="Disordered" evidence="2">
    <location>
        <begin position="1593"/>
        <end position="1657"/>
    </location>
</feature>
<dbReference type="InterPro" id="IPR022385">
    <property type="entry name" value="Rhs_assc_core"/>
</dbReference>
<dbReference type="InterPro" id="IPR033803">
    <property type="entry name" value="CBD-like_Golvesin-Xly"/>
</dbReference>
<evidence type="ECO:0000256" key="2">
    <source>
        <dbReference type="SAM" id="MobiDB-lite"/>
    </source>
</evidence>
<gene>
    <name evidence="7" type="ORF">GCM10009760_16220</name>
</gene>
<evidence type="ECO:0000259" key="6">
    <source>
        <dbReference type="Pfam" id="PF25275"/>
    </source>
</evidence>
<dbReference type="Gene3D" id="1.10.530.10">
    <property type="match status" value="1"/>
</dbReference>
<feature type="region of interest" description="Disordered" evidence="2">
    <location>
        <begin position="401"/>
        <end position="426"/>
    </location>
</feature>
<organism evidence="7 8">
    <name type="scientific">Kitasatospora kazusensis</name>
    <dbReference type="NCBI Taxonomy" id="407974"/>
    <lineage>
        <taxon>Bacteria</taxon>
        <taxon>Bacillati</taxon>
        <taxon>Actinomycetota</taxon>
        <taxon>Actinomycetes</taxon>
        <taxon>Kitasatosporales</taxon>
        <taxon>Streptomycetaceae</taxon>
        <taxon>Kitasatospora</taxon>
    </lineage>
</organism>
<evidence type="ECO:0000313" key="7">
    <source>
        <dbReference type="EMBL" id="GAA2136576.1"/>
    </source>
</evidence>
<dbReference type="Pfam" id="PF25275">
    <property type="entry name" value="Golvesin_C"/>
    <property type="match status" value="1"/>
</dbReference>
<dbReference type="Pfam" id="PF20148">
    <property type="entry name" value="DUF6531"/>
    <property type="match status" value="1"/>
</dbReference>
<dbReference type="Gene3D" id="2.180.10.10">
    <property type="entry name" value="RHS repeat-associated core"/>
    <property type="match status" value="3"/>
</dbReference>
<feature type="compositionally biased region" description="Basic and acidic residues" evidence="2">
    <location>
        <begin position="1627"/>
        <end position="1639"/>
    </location>
</feature>
<dbReference type="EMBL" id="BAAANT010000006">
    <property type="protein sequence ID" value="GAA2136576.1"/>
    <property type="molecule type" value="Genomic_DNA"/>
</dbReference>
<dbReference type="InterPro" id="IPR045351">
    <property type="entry name" value="DUF6531"/>
</dbReference>
<dbReference type="PANTHER" id="PTHR32305">
    <property type="match status" value="1"/>
</dbReference>
<dbReference type="InterPro" id="IPR050708">
    <property type="entry name" value="T6SS_VgrG/RHS"/>
</dbReference>
<feature type="transmembrane region" description="Helical" evidence="3">
    <location>
        <begin position="21"/>
        <end position="42"/>
    </location>
</feature>
<keyword evidence="1" id="KW-0677">Repeat</keyword>
<dbReference type="InterPro" id="IPR056823">
    <property type="entry name" value="TEN-like_YD-shell"/>
</dbReference>
<feature type="domain" description="Golvesin/Xly CBD-like" evidence="6">
    <location>
        <begin position="885"/>
        <end position="968"/>
    </location>
</feature>
<dbReference type="Pfam" id="PF05593">
    <property type="entry name" value="RHS_repeat"/>
    <property type="match status" value="4"/>
</dbReference>
<dbReference type="Proteomes" id="UP001422759">
    <property type="component" value="Unassembled WGS sequence"/>
</dbReference>
<keyword evidence="8" id="KW-1185">Reference proteome</keyword>
<evidence type="ECO:0000259" key="5">
    <source>
        <dbReference type="Pfam" id="PF25023"/>
    </source>
</evidence>
<feature type="domain" description="DUF6531" evidence="4">
    <location>
        <begin position="1020"/>
        <end position="1105"/>
    </location>
</feature>
<reference evidence="8" key="1">
    <citation type="journal article" date="2019" name="Int. J. Syst. Evol. Microbiol.">
        <title>The Global Catalogue of Microorganisms (GCM) 10K type strain sequencing project: providing services to taxonomists for standard genome sequencing and annotation.</title>
        <authorList>
            <consortium name="The Broad Institute Genomics Platform"/>
            <consortium name="The Broad Institute Genome Sequencing Center for Infectious Disease"/>
            <person name="Wu L."/>
            <person name="Ma J."/>
        </authorList>
    </citation>
    <scope>NUCLEOTIDE SEQUENCE [LARGE SCALE GENOMIC DNA]</scope>
    <source>
        <strain evidence="8">JCM 14560</strain>
    </source>
</reference>
<dbReference type="SUPFAM" id="SSF53955">
    <property type="entry name" value="Lysozyme-like"/>
    <property type="match status" value="1"/>
</dbReference>
<name>A0ABP5KZ50_9ACTN</name>
<feature type="region of interest" description="Disordered" evidence="2">
    <location>
        <begin position="1558"/>
        <end position="1581"/>
    </location>
</feature>
<feature type="compositionally biased region" description="Polar residues" evidence="2">
    <location>
        <begin position="1607"/>
        <end position="1620"/>
    </location>
</feature>
<feature type="domain" description="Teneurin-like YD-shell" evidence="5">
    <location>
        <begin position="1536"/>
        <end position="1651"/>
    </location>
</feature>
<evidence type="ECO:0000259" key="4">
    <source>
        <dbReference type="Pfam" id="PF20148"/>
    </source>
</evidence>
<evidence type="ECO:0000313" key="8">
    <source>
        <dbReference type="Proteomes" id="UP001422759"/>
    </source>
</evidence>
<evidence type="ECO:0000256" key="3">
    <source>
        <dbReference type="SAM" id="Phobius"/>
    </source>
</evidence>
<evidence type="ECO:0000256" key="1">
    <source>
        <dbReference type="ARBA" id="ARBA00022737"/>
    </source>
</evidence>